<dbReference type="InterPro" id="IPR015943">
    <property type="entry name" value="WD40/YVTN_repeat-like_dom_sf"/>
</dbReference>
<dbReference type="SUPFAM" id="SSF75011">
    <property type="entry name" value="3-carboxy-cis,cis-mucoante lactonizing enzyme"/>
    <property type="match status" value="1"/>
</dbReference>
<dbReference type="EMBL" id="CP055904">
    <property type="protein sequence ID" value="QMR41545.1"/>
    <property type="molecule type" value="Genomic_DNA"/>
</dbReference>
<dbReference type="InterPro" id="IPR050282">
    <property type="entry name" value="Cycloisomerase_2"/>
</dbReference>
<dbReference type="PANTHER" id="PTHR30344">
    <property type="entry name" value="6-PHOSPHOGLUCONOLACTONASE-RELATED"/>
    <property type="match status" value="1"/>
</dbReference>
<dbReference type="InterPro" id="IPR019405">
    <property type="entry name" value="Lactonase_7-beta_prop"/>
</dbReference>
<evidence type="ECO:0000313" key="4">
    <source>
        <dbReference type="EMBL" id="QMR41545.1"/>
    </source>
</evidence>
<keyword evidence="2" id="KW-0313">Glucose metabolism</keyword>
<evidence type="ECO:0000313" key="5">
    <source>
        <dbReference type="Proteomes" id="UP000514462"/>
    </source>
</evidence>
<comment type="similarity">
    <text evidence="1">Belongs to the cycloisomerase 2 family.</text>
</comment>
<name>A0AAP9QZX4_KLEAE</name>
<dbReference type="GO" id="GO:0006006">
    <property type="term" value="P:glucose metabolic process"/>
    <property type="evidence" value="ECO:0007669"/>
    <property type="project" value="UniProtKB-KW"/>
</dbReference>
<dbReference type="AlphaFoldDB" id="A0AAP9QZX4"/>
<organism evidence="4 5">
    <name type="scientific">Klebsiella aerogenes</name>
    <name type="common">Enterobacter aerogenes</name>
    <dbReference type="NCBI Taxonomy" id="548"/>
    <lineage>
        <taxon>Bacteria</taxon>
        <taxon>Pseudomonadati</taxon>
        <taxon>Pseudomonadota</taxon>
        <taxon>Gammaproteobacteria</taxon>
        <taxon>Enterobacterales</taxon>
        <taxon>Enterobacteriaceae</taxon>
        <taxon>Klebsiella/Raoultella group</taxon>
        <taxon>Klebsiella</taxon>
    </lineage>
</organism>
<keyword evidence="2" id="KW-0119">Carbohydrate metabolism</keyword>
<evidence type="ECO:0000256" key="3">
    <source>
        <dbReference type="SAM" id="SignalP"/>
    </source>
</evidence>
<dbReference type="Proteomes" id="UP000514462">
    <property type="component" value="Chromosome"/>
</dbReference>
<dbReference type="Gene3D" id="2.130.10.10">
    <property type="entry name" value="YVTN repeat-like/Quinoprotein amine dehydrogenase"/>
    <property type="match status" value="2"/>
</dbReference>
<dbReference type="RefSeq" id="WP_182014638.1">
    <property type="nucleotide sequence ID" value="NZ_CP055904.1"/>
</dbReference>
<evidence type="ECO:0000256" key="1">
    <source>
        <dbReference type="ARBA" id="ARBA00005564"/>
    </source>
</evidence>
<dbReference type="Pfam" id="PF10282">
    <property type="entry name" value="Lactonase"/>
    <property type="match status" value="1"/>
</dbReference>
<protein>
    <submittedName>
        <fullName evidence="4">Beta-propeller fold lactonase family protein</fullName>
    </submittedName>
</protein>
<keyword evidence="3" id="KW-0732">Signal</keyword>
<feature type="signal peptide" evidence="3">
    <location>
        <begin position="1"/>
        <end position="19"/>
    </location>
</feature>
<accession>A0AAP9QZX4</accession>
<proteinExistence type="inferred from homology"/>
<feature type="chain" id="PRO_5043007279" evidence="3">
    <location>
        <begin position="20"/>
        <end position="436"/>
    </location>
</feature>
<sequence length="436" mass="46995">MKKVLLPALFLMTPLSAFAKDITGGVYVATNNANENSVIGYAQYTDGTLSKIGEFKTGGKGTGFVELFGLPYDPKSGHTFKDGIDPLAAAYGLWRSADNKNVLVVNAGEGTVSSLRVQDDLSLKFVNKIAAGDIKPDGIASYKNYVYVASMGKKVDDPSEGNIKGYTIDDNGYLTAMPDSVRVLSGRPASIEITPDGKYLIVVEITTGLVRSYAIGTGGALSQEPVSMIYSPQANKDRFFALPIGTKIINGEKGNATLLVTETRFIDSAHQFFNSTPEQKKKYPFLQRFQGQTGSVTSYNIDPMGKLTMVSPDVLAGDAIWGGEQAVCWVTASSDGKYAWTTNPLTSSISTYRVNTDGSIKLKQAITYQDPGYDEYFLDMDLSADGNYVNTLSGNTGKTFVFKVDHQNGGLTKVGEYPGSALVHSYGIVTIPYIKK</sequence>
<gene>
    <name evidence="4" type="ORF">HV331_19495</name>
</gene>
<dbReference type="GO" id="GO:0017057">
    <property type="term" value="F:6-phosphogluconolactonase activity"/>
    <property type="evidence" value="ECO:0007669"/>
    <property type="project" value="TreeGrafter"/>
</dbReference>
<dbReference type="GO" id="GO:0005829">
    <property type="term" value="C:cytosol"/>
    <property type="evidence" value="ECO:0007669"/>
    <property type="project" value="TreeGrafter"/>
</dbReference>
<evidence type="ECO:0000256" key="2">
    <source>
        <dbReference type="ARBA" id="ARBA00022526"/>
    </source>
</evidence>
<dbReference type="PANTHER" id="PTHR30344:SF1">
    <property type="entry name" value="6-PHOSPHOGLUCONOLACTONASE"/>
    <property type="match status" value="1"/>
</dbReference>
<reference evidence="5" key="1">
    <citation type="submission" date="2020-06" db="EMBL/GenBank/DDBJ databases">
        <title>REHAB project genomes.</title>
        <authorList>
            <person name="Shaw L.P."/>
        </authorList>
    </citation>
    <scope>NUCLEOTIDE SEQUENCE [LARGE SCALE GENOMIC DNA]</scope>
    <source>
        <strain evidence="5">RHBSTW-00938</strain>
    </source>
</reference>